<comment type="caution">
    <text evidence="6">The sequence shown here is derived from an EMBL/GenBank/DDBJ whole genome shotgun (WGS) entry which is preliminary data.</text>
</comment>
<dbReference type="Proteomes" id="UP001223886">
    <property type="component" value="Unassembled WGS sequence"/>
</dbReference>
<keyword evidence="3" id="KW-0808">Transferase</keyword>
<evidence type="ECO:0000313" key="6">
    <source>
        <dbReference type="EMBL" id="MDP9749757.1"/>
    </source>
</evidence>
<evidence type="ECO:0000256" key="5">
    <source>
        <dbReference type="PROSITE-ProRule" id="PRU00418"/>
    </source>
</evidence>
<name>A0ABT9M0W2_9THEO</name>
<evidence type="ECO:0000256" key="3">
    <source>
        <dbReference type="ARBA" id="ARBA00022679"/>
    </source>
</evidence>
<evidence type="ECO:0000256" key="2">
    <source>
        <dbReference type="ARBA" id="ARBA00022597"/>
    </source>
</evidence>
<keyword evidence="2" id="KW-0762">Sugar transport</keyword>
<organism evidence="6 7">
    <name type="scientific">Thermoanaerobacter pentosaceus</name>
    <dbReference type="NCBI Taxonomy" id="694059"/>
    <lineage>
        <taxon>Bacteria</taxon>
        <taxon>Bacillati</taxon>
        <taxon>Bacillota</taxon>
        <taxon>Clostridia</taxon>
        <taxon>Thermoanaerobacterales</taxon>
        <taxon>Thermoanaerobacteraceae</taxon>
        <taxon>Thermoanaerobacter</taxon>
    </lineage>
</organism>
<dbReference type="PANTHER" id="PTHR34382:SF7">
    <property type="entry name" value="PTS SYSTEM N,N'-DIACETYLCHITOBIOSE-SPECIFIC EIIA COMPONENT"/>
    <property type="match status" value="1"/>
</dbReference>
<feature type="modified residue" description="Phosphohistidine; by HPr" evidence="5">
    <location>
        <position position="77"/>
    </location>
</feature>
<accession>A0ABT9M0W2</accession>
<evidence type="ECO:0000256" key="1">
    <source>
        <dbReference type="ARBA" id="ARBA00022448"/>
    </source>
</evidence>
<dbReference type="SUPFAM" id="SSF46973">
    <property type="entry name" value="Enzyme IIa from lactose specific PTS, IIa-lac"/>
    <property type="match status" value="1"/>
</dbReference>
<keyword evidence="7" id="KW-1185">Reference proteome</keyword>
<evidence type="ECO:0000313" key="7">
    <source>
        <dbReference type="Proteomes" id="UP001223886"/>
    </source>
</evidence>
<protein>
    <submittedName>
        <fullName evidence="6">PTS system cellobiose-specific IIA component</fullName>
    </submittedName>
</protein>
<dbReference type="Pfam" id="PF02255">
    <property type="entry name" value="PTS_IIA"/>
    <property type="match status" value="1"/>
</dbReference>
<dbReference type="CDD" id="cd00215">
    <property type="entry name" value="PTS_IIA_lac"/>
    <property type="match status" value="1"/>
</dbReference>
<dbReference type="PANTHER" id="PTHR34382">
    <property type="entry name" value="PTS SYSTEM N,N'-DIACETYLCHITOBIOSE-SPECIFIC EIIA COMPONENT"/>
    <property type="match status" value="1"/>
</dbReference>
<evidence type="ECO:0000256" key="4">
    <source>
        <dbReference type="ARBA" id="ARBA00022683"/>
    </source>
</evidence>
<dbReference type="PROSITE" id="PS51095">
    <property type="entry name" value="PTS_EIIA_TYPE_3"/>
    <property type="match status" value="1"/>
</dbReference>
<dbReference type="PIRSF" id="PIRSF000699">
    <property type="entry name" value="PTS_IILac_III"/>
    <property type="match status" value="1"/>
</dbReference>
<dbReference type="RefSeq" id="WP_307680730.1">
    <property type="nucleotide sequence ID" value="NZ_JAURUP010000002.1"/>
</dbReference>
<dbReference type="Gene3D" id="1.20.58.80">
    <property type="entry name" value="Phosphotransferase system, lactose/cellobiose-type IIA subunit"/>
    <property type="match status" value="1"/>
</dbReference>
<reference evidence="6 7" key="1">
    <citation type="submission" date="2023-07" db="EMBL/GenBank/DDBJ databases">
        <title>Genomic Encyclopedia of Type Strains, Phase IV (KMG-IV): sequencing the most valuable type-strain genomes for metagenomic binning, comparative biology and taxonomic classification.</title>
        <authorList>
            <person name="Goeker M."/>
        </authorList>
    </citation>
    <scope>NUCLEOTIDE SEQUENCE [LARGE SCALE GENOMIC DNA]</scope>
    <source>
        <strain evidence="6 7">DSM 25963</strain>
    </source>
</reference>
<gene>
    <name evidence="6" type="ORF">J2S24_000221</name>
</gene>
<keyword evidence="4" id="KW-0598">Phosphotransferase system</keyword>
<keyword evidence="1" id="KW-0813">Transport</keyword>
<dbReference type="InterPro" id="IPR003188">
    <property type="entry name" value="PTS_IIA_lac/cel"/>
</dbReference>
<sequence length="111" mass="12476">MNDKVVNAAMSIIINAGDARNCIKEAMDFISLRDFKHAEEKVKEANDKLILAHKIQTNMIQAEAQGEGSGYSLLFTHAQDTLMTIKSELNIARELVKIFKALDERISKLEK</sequence>
<dbReference type="InterPro" id="IPR036542">
    <property type="entry name" value="PTS_IIA_lac/cel_sf"/>
</dbReference>
<proteinExistence type="predicted"/>
<dbReference type="EMBL" id="JAURUP010000002">
    <property type="protein sequence ID" value="MDP9749757.1"/>
    <property type="molecule type" value="Genomic_DNA"/>
</dbReference>